<dbReference type="AlphaFoldDB" id="A0AAN9KJP2"/>
<name>A0AAN9KJP2_CLITE</name>
<keyword evidence="2" id="KW-1185">Reference proteome</keyword>
<organism evidence="1 2">
    <name type="scientific">Clitoria ternatea</name>
    <name type="common">Butterfly pea</name>
    <dbReference type="NCBI Taxonomy" id="43366"/>
    <lineage>
        <taxon>Eukaryota</taxon>
        <taxon>Viridiplantae</taxon>
        <taxon>Streptophyta</taxon>
        <taxon>Embryophyta</taxon>
        <taxon>Tracheophyta</taxon>
        <taxon>Spermatophyta</taxon>
        <taxon>Magnoliopsida</taxon>
        <taxon>eudicotyledons</taxon>
        <taxon>Gunneridae</taxon>
        <taxon>Pentapetalae</taxon>
        <taxon>rosids</taxon>
        <taxon>fabids</taxon>
        <taxon>Fabales</taxon>
        <taxon>Fabaceae</taxon>
        <taxon>Papilionoideae</taxon>
        <taxon>50 kb inversion clade</taxon>
        <taxon>NPAAA clade</taxon>
        <taxon>indigoferoid/millettioid clade</taxon>
        <taxon>Phaseoleae</taxon>
        <taxon>Clitoria</taxon>
    </lineage>
</organism>
<dbReference type="EMBL" id="JAYKXN010000001">
    <property type="protein sequence ID" value="KAK7317498.1"/>
    <property type="molecule type" value="Genomic_DNA"/>
</dbReference>
<gene>
    <name evidence="1" type="ORF">RJT34_01788</name>
</gene>
<protein>
    <submittedName>
        <fullName evidence="1">Uncharacterized protein</fullName>
    </submittedName>
</protein>
<proteinExistence type="predicted"/>
<sequence length="259" mass="29587">MNQNLKHGHDRRQTFIESHIDDSPNDLAGLPNCTLLVKSSVILPPPLTSFLAGVEGGAMTAIEVAYSVTWFRRFCVSFLLSGAVETFFDAYDVLTVVLLKFLDILLLGDVRDDVAGRDMIDADAASVWRTQRKLSGEDDDDHVGGEEVRRLLVSEFQGAGLDFCGLKDKFTRIRLIGRECVSCRIRPLGWRKWARIRPIVGRKWDRIHPMNRQNCRLYNVVHTVNILAFYYFQLSSGSYYFQLLVVPFEEFQHLKNSNI</sequence>
<evidence type="ECO:0000313" key="2">
    <source>
        <dbReference type="Proteomes" id="UP001359559"/>
    </source>
</evidence>
<evidence type="ECO:0000313" key="1">
    <source>
        <dbReference type="EMBL" id="KAK7317498.1"/>
    </source>
</evidence>
<comment type="caution">
    <text evidence="1">The sequence shown here is derived from an EMBL/GenBank/DDBJ whole genome shotgun (WGS) entry which is preliminary data.</text>
</comment>
<reference evidence="1 2" key="1">
    <citation type="submission" date="2024-01" db="EMBL/GenBank/DDBJ databases">
        <title>The genomes of 5 underutilized Papilionoideae crops provide insights into root nodulation and disease resistance.</title>
        <authorList>
            <person name="Yuan L."/>
        </authorList>
    </citation>
    <scope>NUCLEOTIDE SEQUENCE [LARGE SCALE GENOMIC DNA]</scope>
    <source>
        <strain evidence="1">LY-2023</strain>
        <tissue evidence="1">Leaf</tissue>
    </source>
</reference>
<accession>A0AAN9KJP2</accession>
<dbReference type="Proteomes" id="UP001359559">
    <property type="component" value="Unassembled WGS sequence"/>
</dbReference>